<dbReference type="Gene3D" id="3.30.1330.60">
    <property type="entry name" value="OmpA-like domain"/>
    <property type="match status" value="1"/>
</dbReference>
<organism evidence="3 4">
    <name type="scientific">Acetobacter orientalis</name>
    <dbReference type="NCBI Taxonomy" id="146474"/>
    <lineage>
        <taxon>Bacteria</taxon>
        <taxon>Pseudomonadati</taxon>
        <taxon>Pseudomonadota</taxon>
        <taxon>Alphaproteobacteria</taxon>
        <taxon>Acetobacterales</taxon>
        <taxon>Acetobacteraceae</taxon>
        <taxon>Acetobacter</taxon>
    </lineage>
</organism>
<dbReference type="Proteomes" id="UP000270034">
    <property type="component" value="Chromosome"/>
</dbReference>
<reference evidence="3 4" key="1">
    <citation type="submission" date="2018-02" db="EMBL/GenBank/DDBJ databases">
        <title>Acetobacter orientalis genome.</title>
        <authorList>
            <person name="Nakashima N."/>
            <person name="Tamura T."/>
        </authorList>
    </citation>
    <scope>NUCLEOTIDE SEQUENCE [LARGE SCALE GENOMIC DNA]</scope>
    <source>
        <strain evidence="3 4">FAN1</strain>
    </source>
</reference>
<feature type="region of interest" description="Disordered" evidence="1">
    <location>
        <begin position="68"/>
        <end position="183"/>
    </location>
</feature>
<feature type="domain" description="OmpA-like" evidence="2">
    <location>
        <begin position="213"/>
        <end position="294"/>
    </location>
</feature>
<dbReference type="Pfam" id="PF00691">
    <property type="entry name" value="OmpA"/>
    <property type="match status" value="1"/>
</dbReference>
<evidence type="ECO:0000259" key="2">
    <source>
        <dbReference type="Pfam" id="PF00691"/>
    </source>
</evidence>
<evidence type="ECO:0000313" key="3">
    <source>
        <dbReference type="EMBL" id="BBC81336.1"/>
    </source>
</evidence>
<evidence type="ECO:0000256" key="1">
    <source>
        <dbReference type="SAM" id="MobiDB-lite"/>
    </source>
</evidence>
<dbReference type="InterPro" id="IPR036737">
    <property type="entry name" value="OmpA-like_sf"/>
</dbReference>
<feature type="compositionally biased region" description="Pro residues" evidence="1">
    <location>
        <begin position="153"/>
        <end position="179"/>
    </location>
</feature>
<feature type="compositionally biased region" description="Low complexity" evidence="1">
    <location>
        <begin position="106"/>
        <end position="152"/>
    </location>
</feature>
<evidence type="ECO:0000313" key="4">
    <source>
        <dbReference type="Proteomes" id="UP000270034"/>
    </source>
</evidence>
<accession>A0A2Z5ZLE6</accession>
<dbReference type="AlphaFoldDB" id="A0A2Z5ZLE6"/>
<dbReference type="InterPro" id="IPR006665">
    <property type="entry name" value="OmpA-like"/>
</dbReference>
<dbReference type="KEGG" id="aot:AcetOri_orf04516"/>
<name>A0A2Z5ZLE6_9PROT</name>
<proteinExistence type="predicted"/>
<dbReference type="EMBL" id="AP018515">
    <property type="protein sequence ID" value="BBC81336.1"/>
    <property type="molecule type" value="Genomic_DNA"/>
</dbReference>
<sequence>MPPAAQKVLWLIPNHPFSGLVSLLMQSTHSYMRKLTALCALSLLPATAAHAQIVTNSQALDTLEAPALPPKSQAQRVPALTASRPVPTSTQTAPKAQPAHHSAQKTPAPTAAPQAAQTPAKAAPQAQATAPAPAPNTATASTAQPAATTHTTTPPPGRPAPLPTIPAAPPPPPVIPDPTPNVELHPFPVPPQPAVNLKAVGVVSDIPTGLRLTFAAGSADLNPTTHQAILSFGQRLADKPQARALIDAYSSSVADDPSLPRRMALARGLAARSVLMNAGIPSTRIYLRVIGVPQGSAATSGTQDHIDLYQSDEKTP</sequence>
<gene>
    <name evidence="3" type="ORF">AcetOrient_orf04516</name>
</gene>
<protein>
    <submittedName>
        <fullName evidence="3">Verprolin-like</fullName>
    </submittedName>
</protein>
<dbReference type="SUPFAM" id="SSF103088">
    <property type="entry name" value="OmpA-like"/>
    <property type="match status" value="1"/>
</dbReference>